<evidence type="ECO:0000256" key="7">
    <source>
        <dbReference type="ARBA" id="ARBA00022840"/>
    </source>
</evidence>
<feature type="active site" evidence="9">
    <location>
        <position position="137"/>
    </location>
</feature>
<dbReference type="Pfam" id="PF00288">
    <property type="entry name" value="GHMP_kinases_N"/>
    <property type="match status" value="1"/>
</dbReference>
<evidence type="ECO:0000256" key="5">
    <source>
        <dbReference type="ARBA" id="ARBA00022741"/>
    </source>
</evidence>
<dbReference type="AlphaFoldDB" id="A0A9D2AR08"/>
<dbReference type="GO" id="GO:0019288">
    <property type="term" value="P:isopentenyl diphosphate biosynthetic process, methylerythritol 4-phosphate pathway"/>
    <property type="evidence" value="ECO:0007669"/>
    <property type="project" value="UniProtKB-UniRule"/>
</dbReference>
<keyword evidence="6 9" id="KW-0418">Kinase</keyword>
<dbReference type="Pfam" id="PF08544">
    <property type="entry name" value="GHMP_kinases_C"/>
    <property type="match status" value="1"/>
</dbReference>
<name>A0A9D2AR08_9FIRM</name>
<evidence type="ECO:0000256" key="1">
    <source>
        <dbReference type="ARBA" id="ARBA00009684"/>
    </source>
</evidence>
<dbReference type="GO" id="GO:0005524">
    <property type="term" value="F:ATP binding"/>
    <property type="evidence" value="ECO:0007669"/>
    <property type="project" value="UniProtKB-UniRule"/>
</dbReference>
<gene>
    <name evidence="9 12" type="primary">ispE</name>
    <name evidence="12" type="ORF">H9737_03400</name>
</gene>
<dbReference type="Gene3D" id="3.30.70.890">
    <property type="entry name" value="GHMP kinase, C-terminal domain"/>
    <property type="match status" value="1"/>
</dbReference>
<evidence type="ECO:0000256" key="9">
    <source>
        <dbReference type="HAMAP-Rule" id="MF_00061"/>
    </source>
</evidence>
<dbReference type="InterPro" id="IPR014721">
    <property type="entry name" value="Ribsml_uS5_D2-typ_fold_subgr"/>
</dbReference>
<dbReference type="Gene3D" id="3.30.230.10">
    <property type="match status" value="1"/>
</dbReference>
<comment type="caution">
    <text evidence="9">Lacks conserved residue(s) required for the propagation of feature annotation.</text>
</comment>
<keyword evidence="5 9" id="KW-0547">Nucleotide-binding</keyword>
<dbReference type="NCBIfam" id="TIGR00154">
    <property type="entry name" value="ispE"/>
    <property type="match status" value="1"/>
</dbReference>
<dbReference type="GO" id="GO:0050515">
    <property type="term" value="F:4-(cytidine 5'-diphospho)-2-C-methyl-D-erythritol kinase activity"/>
    <property type="evidence" value="ECO:0007669"/>
    <property type="project" value="UniProtKB-UniRule"/>
</dbReference>
<proteinExistence type="inferred from homology"/>
<feature type="domain" description="GHMP kinase C-terminal" evidence="11">
    <location>
        <begin position="200"/>
        <end position="262"/>
    </location>
</feature>
<dbReference type="InterPro" id="IPR036554">
    <property type="entry name" value="GHMP_kinase_C_sf"/>
</dbReference>
<dbReference type="HAMAP" id="MF_00061">
    <property type="entry name" value="IspE"/>
    <property type="match status" value="1"/>
</dbReference>
<dbReference type="PANTHER" id="PTHR43527">
    <property type="entry name" value="4-DIPHOSPHOCYTIDYL-2-C-METHYL-D-ERYTHRITOL KINASE, CHLOROPLASTIC"/>
    <property type="match status" value="1"/>
</dbReference>
<feature type="domain" description="GHMP kinase N-terminal" evidence="10">
    <location>
        <begin position="69"/>
        <end position="131"/>
    </location>
</feature>
<dbReference type="SUPFAM" id="SSF54211">
    <property type="entry name" value="Ribosomal protein S5 domain 2-like"/>
    <property type="match status" value="1"/>
</dbReference>
<evidence type="ECO:0000259" key="11">
    <source>
        <dbReference type="Pfam" id="PF08544"/>
    </source>
</evidence>
<dbReference type="InterPro" id="IPR006204">
    <property type="entry name" value="GHMP_kinase_N_dom"/>
</dbReference>
<dbReference type="EC" id="2.7.1.148" evidence="2 9"/>
<keyword evidence="4 9" id="KW-0808">Transferase</keyword>
<evidence type="ECO:0000256" key="8">
    <source>
        <dbReference type="ARBA" id="ARBA00032554"/>
    </source>
</evidence>
<reference evidence="12" key="1">
    <citation type="journal article" date="2021" name="PeerJ">
        <title>Extensive microbial diversity within the chicken gut microbiome revealed by metagenomics and culture.</title>
        <authorList>
            <person name="Gilroy R."/>
            <person name="Ravi A."/>
            <person name="Getino M."/>
            <person name="Pursley I."/>
            <person name="Horton D.L."/>
            <person name="Alikhan N.F."/>
            <person name="Baker D."/>
            <person name="Gharbi K."/>
            <person name="Hall N."/>
            <person name="Watson M."/>
            <person name="Adriaenssens E.M."/>
            <person name="Foster-Nyarko E."/>
            <person name="Jarju S."/>
            <person name="Secka A."/>
            <person name="Antonio M."/>
            <person name="Oren A."/>
            <person name="Chaudhuri R.R."/>
            <person name="La Ragione R."/>
            <person name="Hildebrand F."/>
            <person name="Pallen M.J."/>
        </authorList>
    </citation>
    <scope>NUCLEOTIDE SEQUENCE</scope>
    <source>
        <strain evidence="12">26628</strain>
    </source>
</reference>
<evidence type="ECO:0000256" key="3">
    <source>
        <dbReference type="ARBA" id="ARBA00017473"/>
    </source>
</evidence>
<protein>
    <recommendedName>
        <fullName evidence="3 9">4-diphosphocytidyl-2-C-methyl-D-erythritol kinase</fullName>
        <shortName evidence="9">CMK</shortName>
        <ecNumber evidence="2 9">2.7.1.148</ecNumber>
    </recommendedName>
    <alternativeName>
        <fullName evidence="8 9">4-(cytidine-5'-diphospho)-2-C-methyl-D-erythritol kinase</fullName>
    </alternativeName>
</protein>
<accession>A0A9D2AR08</accession>
<evidence type="ECO:0000256" key="2">
    <source>
        <dbReference type="ARBA" id="ARBA00012052"/>
    </source>
</evidence>
<comment type="pathway">
    <text evidence="9">Isoprenoid biosynthesis; isopentenyl diphosphate biosynthesis via DXP pathway; isopentenyl diphosphate from 1-deoxy-D-xylulose 5-phosphate: step 3/6.</text>
</comment>
<keyword evidence="9" id="KW-0414">Isoprene biosynthesis</keyword>
<evidence type="ECO:0000259" key="10">
    <source>
        <dbReference type="Pfam" id="PF00288"/>
    </source>
</evidence>
<feature type="active site" evidence="9">
    <location>
        <position position="12"/>
    </location>
</feature>
<comment type="catalytic activity">
    <reaction evidence="9">
        <text>4-CDP-2-C-methyl-D-erythritol + ATP = 4-CDP-2-C-methyl-D-erythritol 2-phosphate + ADP + H(+)</text>
        <dbReference type="Rhea" id="RHEA:18437"/>
        <dbReference type="ChEBI" id="CHEBI:15378"/>
        <dbReference type="ChEBI" id="CHEBI:30616"/>
        <dbReference type="ChEBI" id="CHEBI:57823"/>
        <dbReference type="ChEBI" id="CHEBI:57919"/>
        <dbReference type="ChEBI" id="CHEBI:456216"/>
        <dbReference type="EC" id="2.7.1.148"/>
    </reaction>
</comment>
<sequence length="309" mass="32535">MVYSVTVKSYAKVNLSLNISGVQGGYHAIDSVVASIDLCDAVRVRARRDERINVYMRGCGSERIPPERNHAVRAGEAFVAAFGSRGADIEIDKDIPVGAGLGGSSADAAGVLNALAKLYGVGDRAALKALADGLGSDTGYMLGGGFARLSGRGTRVQPLASPRRYDMLLFLPASPVSTAECYRRYDAAPDPLRADSARLASALQAGDFGGVAANVYNALQRPACELNAEVAAALEAAASFSPAAYAVTGSGSAVFALFESEELCRWAHSRWKGKMRARVVHTLVPGERRRVLPNPFALGQASGQDKTEE</sequence>
<dbReference type="Proteomes" id="UP000824249">
    <property type="component" value="Unassembled WGS sequence"/>
</dbReference>
<dbReference type="EMBL" id="DXFD01000052">
    <property type="protein sequence ID" value="HIX46718.1"/>
    <property type="molecule type" value="Genomic_DNA"/>
</dbReference>
<dbReference type="InterPro" id="IPR004424">
    <property type="entry name" value="IspE"/>
</dbReference>
<dbReference type="PANTHER" id="PTHR43527:SF2">
    <property type="entry name" value="4-DIPHOSPHOCYTIDYL-2-C-METHYL-D-ERYTHRITOL KINASE, CHLOROPLASTIC"/>
    <property type="match status" value="1"/>
</dbReference>
<keyword evidence="7 9" id="KW-0067">ATP-binding</keyword>
<dbReference type="InterPro" id="IPR020568">
    <property type="entry name" value="Ribosomal_Su5_D2-typ_SF"/>
</dbReference>
<dbReference type="SUPFAM" id="SSF55060">
    <property type="entry name" value="GHMP Kinase, C-terminal domain"/>
    <property type="match status" value="1"/>
</dbReference>
<evidence type="ECO:0000313" key="13">
    <source>
        <dbReference type="Proteomes" id="UP000824249"/>
    </source>
</evidence>
<reference evidence="12" key="2">
    <citation type="submission" date="2021-04" db="EMBL/GenBank/DDBJ databases">
        <authorList>
            <person name="Gilroy R."/>
        </authorList>
    </citation>
    <scope>NUCLEOTIDE SEQUENCE</scope>
    <source>
        <strain evidence="12">26628</strain>
    </source>
</reference>
<evidence type="ECO:0000256" key="4">
    <source>
        <dbReference type="ARBA" id="ARBA00022679"/>
    </source>
</evidence>
<comment type="caution">
    <text evidence="12">The sequence shown here is derived from an EMBL/GenBank/DDBJ whole genome shotgun (WGS) entry which is preliminary data.</text>
</comment>
<comment type="similarity">
    <text evidence="1 9">Belongs to the GHMP kinase family. IspE subfamily.</text>
</comment>
<dbReference type="InterPro" id="IPR013750">
    <property type="entry name" value="GHMP_kinase_C_dom"/>
</dbReference>
<organism evidence="12 13">
    <name type="scientific">Candidatus Borkfalkia faecigallinarum</name>
    <dbReference type="NCBI Taxonomy" id="2838509"/>
    <lineage>
        <taxon>Bacteria</taxon>
        <taxon>Bacillati</taxon>
        <taxon>Bacillota</taxon>
        <taxon>Clostridia</taxon>
        <taxon>Christensenellales</taxon>
        <taxon>Christensenellaceae</taxon>
        <taxon>Candidatus Borkfalkia</taxon>
    </lineage>
</organism>
<evidence type="ECO:0000256" key="6">
    <source>
        <dbReference type="ARBA" id="ARBA00022777"/>
    </source>
</evidence>
<dbReference type="GO" id="GO:0016114">
    <property type="term" value="P:terpenoid biosynthetic process"/>
    <property type="evidence" value="ECO:0007669"/>
    <property type="project" value="UniProtKB-UniRule"/>
</dbReference>
<evidence type="ECO:0000313" key="12">
    <source>
        <dbReference type="EMBL" id="HIX46718.1"/>
    </source>
</evidence>
<dbReference type="PIRSF" id="PIRSF010376">
    <property type="entry name" value="IspE"/>
    <property type="match status" value="1"/>
</dbReference>
<comment type="function">
    <text evidence="9">Catalyzes the phosphorylation of the position 2 hydroxy group of 4-diphosphocytidyl-2C-methyl-D-erythritol.</text>
</comment>